<feature type="region of interest" description="Disordered" evidence="1">
    <location>
        <begin position="196"/>
        <end position="238"/>
    </location>
</feature>
<feature type="compositionally biased region" description="Low complexity" evidence="1">
    <location>
        <begin position="79"/>
        <end position="96"/>
    </location>
</feature>
<name>A0A485LFD2_9STRA</name>
<dbReference type="Gene3D" id="3.30.1520.10">
    <property type="entry name" value="Phox-like domain"/>
    <property type="match status" value="1"/>
</dbReference>
<sequence>MSRAVALASDGGGIISRPAPWDWPTLHVCFGLCGVADGMQPDGSVTAGWDEIVGVESWRPPPAFSNQVREEEARGERISMPSSLSSSTMPPASASLRQMKSGMAPRTTARWLRRSTAEEEHVEINVHDIRVIHKVTLHVTDFRFDESIMVHPEYAITTELVFACRQYPHMAFVSTWITWRAFDEFRVLDHQLRQIPTPTVAPTKPRGPAKKAPSKLNSDEDTGDDDDDEDTDTESPATSTADLFSWWRRSVAAATDDQHPMSAVKPPRLHRRKRWLFQHKTKSFMALRQTELEVYVQGVCATSLRLLHFLDVRAPPYLRYFSNFDAGFGAQLAVTVWNPSLGVVEKDKLDMLESHLLDDASRGLTLCTTYGCGCHFLSLDTSLAAKEPCLAAKHLAIVPWMVPDGSNLLSRSAYMCAVQELYADDDMDLELESLGMLSEKPPSHASPAIAAADKLRRYMSNYGILHAETIAKHVGMSVIDVKKTFHLCKKKTQVRVGAMPLRTLATMLNVTITLVTNDHRHTVRTVFPWTMLTPLVPGPPRHLLWLYLLPTSQYIHGHYRVLRSLAPSAPQHGPAPLAQQDWLLMDELFVRSMAAVVDANEITVMDTPDGAPSEMLQQAILDAVWLACEQNPKRFQSFQWTSKQYGTSRMPGGTFYAFLEKLFRPMGAAYITDFLVHVLPLPLKRQALLRARWARFHSELMVKRASLLHLTNQRRLSLSSSFDSSFIDSSNASTISTSPTEV</sequence>
<dbReference type="OrthoDB" id="65101at2759"/>
<feature type="compositionally biased region" description="Acidic residues" evidence="1">
    <location>
        <begin position="219"/>
        <end position="233"/>
    </location>
</feature>
<evidence type="ECO:0000313" key="2">
    <source>
        <dbReference type="EMBL" id="KAF0687723.1"/>
    </source>
</evidence>
<organism evidence="3 4">
    <name type="scientific">Aphanomyces stellatus</name>
    <dbReference type="NCBI Taxonomy" id="120398"/>
    <lineage>
        <taxon>Eukaryota</taxon>
        <taxon>Sar</taxon>
        <taxon>Stramenopiles</taxon>
        <taxon>Oomycota</taxon>
        <taxon>Saprolegniomycetes</taxon>
        <taxon>Saprolegniales</taxon>
        <taxon>Verrucalvaceae</taxon>
        <taxon>Aphanomyces</taxon>
    </lineage>
</organism>
<dbReference type="AlphaFoldDB" id="A0A485LFD2"/>
<evidence type="ECO:0000256" key="1">
    <source>
        <dbReference type="SAM" id="MobiDB-lite"/>
    </source>
</evidence>
<feature type="compositionally biased region" description="Basic and acidic residues" evidence="1">
    <location>
        <begin position="68"/>
        <end position="77"/>
    </location>
</feature>
<protein>
    <submittedName>
        <fullName evidence="3">Aste57867_20558 protein</fullName>
    </submittedName>
</protein>
<proteinExistence type="predicted"/>
<feature type="region of interest" description="Disordered" evidence="1">
    <location>
        <begin position="60"/>
        <end position="100"/>
    </location>
</feature>
<dbReference type="EMBL" id="VJMH01006871">
    <property type="protein sequence ID" value="KAF0687723.1"/>
    <property type="molecule type" value="Genomic_DNA"/>
</dbReference>
<reference evidence="2" key="2">
    <citation type="submission" date="2019-06" db="EMBL/GenBank/DDBJ databases">
        <title>Genomics analysis of Aphanomyces spp. identifies a new class of oomycete effector associated with host adaptation.</title>
        <authorList>
            <person name="Gaulin E."/>
        </authorList>
    </citation>
    <scope>NUCLEOTIDE SEQUENCE</scope>
    <source>
        <strain evidence="2">CBS 578.67</strain>
    </source>
</reference>
<gene>
    <name evidence="3" type="primary">Aste57867_20558</name>
    <name evidence="2" type="ORF">As57867_020491</name>
    <name evidence="3" type="ORF">ASTE57867_20558</name>
</gene>
<dbReference type="Proteomes" id="UP000332933">
    <property type="component" value="Unassembled WGS sequence"/>
</dbReference>
<reference evidence="3 4" key="1">
    <citation type="submission" date="2019-03" db="EMBL/GenBank/DDBJ databases">
        <authorList>
            <person name="Gaulin E."/>
            <person name="Dumas B."/>
        </authorList>
    </citation>
    <scope>NUCLEOTIDE SEQUENCE [LARGE SCALE GENOMIC DNA]</scope>
    <source>
        <strain evidence="3">CBS 568.67</strain>
    </source>
</reference>
<accession>A0A485LFD2</accession>
<dbReference type="GO" id="GO:0035091">
    <property type="term" value="F:phosphatidylinositol binding"/>
    <property type="evidence" value="ECO:0007669"/>
    <property type="project" value="InterPro"/>
</dbReference>
<dbReference type="EMBL" id="CAADRA010006897">
    <property type="protein sequence ID" value="VFT97242.1"/>
    <property type="molecule type" value="Genomic_DNA"/>
</dbReference>
<evidence type="ECO:0000313" key="3">
    <source>
        <dbReference type="EMBL" id="VFT97242.1"/>
    </source>
</evidence>
<dbReference type="InterPro" id="IPR036871">
    <property type="entry name" value="PX_dom_sf"/>
</dbReference>
<keyword evidence="4" id="KW-1185">Reference proteome</keyword>
<evidence type="ECO:0000313" key="4">
    <source>
        <dbReference type="Proteomes" id="UP000332933"/>
    </source>
</evidence>